<evidence type="ECO:0000256" key="6">
    <source>
        <dbReference type="ARBA" id="ARBA00038154"/>
    </source>
</evidence>
<feature type="region of interest" description="Disordered" evidence="8">
    <location>
        <begin position="1200"/>
        <end position="1240"/>
    </location>
</feature>
<gene>
    <name evidence="10" type="ORF">PVAR5_4150</name>
</gene>
<dbReference type="OrthoDB" id="64867at2759"/>
<comment type="similarity">
    <text evidence="6">Belongs to the palA/RIM20 family.</text>
</comment>
<comment type="caution">
    <text evidence="10">The sequence shown here is derived from an EMBL/GenBank/DDBJ whole genome shotgun (WGS) entry which is preliminary data.</text>
</comment>
<dbReference type="Pfam" id="PF03097">
    <property type="entry name" value="BRO1"/>
    <property type="match status" value="1"/>
</dbReference>
<feature type="repeat" description="Solcar" evidence="7">
    <location>
        <begin position="14"/>
        <end position="111"/>
    </location>
</feature>
<dbReference type="InterPro" id="IPR018108">
    <property type="entry name" value="MCP_transmembrane"/>
</dbReference>
<dbReference type="Gene3D" id="1.20.120.560">
    <property type="entry name" value="alix/aip1 in complex with the ypdl late domain"/>
    <property type="match status" value="1"/>
</dbReference>
<keyword evidence="3" id="KW-0999">Mitochondrion inner membrane</keyword>
<name>V5G3S2_BYSSN</name>
<dbReference type="FunFam" id="1.50.40.10:FF:000167">
    <property type="entry name" value="Uncharacterized mitochondrial carrier C29A3.11c"/>
    <property type="match status" value="1"/>
</dbReference>
<dbReference type="SMART" id="SM01041">
    <property type="entry name" value="BRO1"/>
    <property type="match status" value="1"/>
</dbReference>
<feature type="repeat" description="Solcar" evidence="7">
    <location>
        <begin position="138"/>
        <end position="242"/>
    </location>
</feature>
<evidence type="ECO:0000313" key="11">
    <source>
        <dbReference type="Proteomes" id="UP000018001"/>
    </source>
</evidence>
<dbReference type="FunCoup" id="V5G3S2">
    <property type="interactions" value="1101"/>
</dbReference>
<dbReference type="Gene3D" id="1.50.40.10">
    <property type="entry name" value="Mitochondrial carrier domain"/>
    <property type="match status" value="1"/>
</dbReference>
<dbReference type="PANTHER" id="PTHR23030">
    <property type="entry name" value="PCD6 INTERACTING PROTEIN-RELATED"/>
    <property type="match status" value="1"/>
</dbReference>
<dbReference type="Pfam" id="PF13949">
    <property type="entry name" value="ALIX_LYPXL_bnd"/>
    <property type="match status" value="1"/>
</dbReference>
<evidence type="ECO:0000256" key="4">
    <source>
        <dbReference type="ARBA" id="ARBA00022989"/>
    </source>
</evidence>
<protein>
    <submittedName>
        <fullName evidence="10">pH signal transduction protein PalA, putative</fullName>
    </submittedName>
</protein>
<dbReference type="SUPFAM" id="SSF103506">
    <property type="entry name" value="Mitochondrial carrier"/>
    <property type="match status" value="1"/>
</dbReference>
<keyword evidence="4" id="KW-1133">Transmembrane helix</keyword>
<evidence type="ECO:0000256" key="1">
    <source>
        <dbReference type="ARBA" id="ARBA00004141"/>
    </source>
</evidence>
<evidence type="ECO:0000313" key="10">
    <source>
        <dbReference type="EMBL" id="GAD95507.1"/>
    </source>
</evidence>
<dbReference type="CDD" id="cd09236">
    <property type="entry name" value="V_AnPalA_UmRIM20_like"/>
    <property type="match status" value="1"/>
</dbReference>
<dbReference type="Gene3D" id="1.20.140.50">
    <property type="entry name" value="alix/aip1 like domains"/>
    <property type="match status" value="1"/>
</dbReference>
<dbReference type="CDD" id="cd09241">
    <property type="entry name" value="BRO1_ScRim20-like"/>
    <property type="match status" value="1"/>
</dbReference>
<evidence type="ECO:0000256" key="3">
    <source>
        <dbReference type="ARBA" id="ARBA00022792"/>
    </source>
</evidence>
<accession>V5G3S2</accession>
<dbReference type="InterPro" id="IPR038499">
    <property type="entry name" value="BRO1_sf"/>
</dbReference>
<proteinExistence type="inferred from homology"/>
<reference evidence="11" key="1">
    <citation type="journal article" date="2014" name="Genome Announc.">
        <title>Draft genome sequence of the formaldehyde-resistant fungus Byssochlamys spectabilis No. 5 (anamorph Paecilomyces variotii No. 5) (NBRC109023).</title>
        <authorList>
            <person name="Oka T."/>
            <person name="Ekino K."/>
            <person name="Fukuda K."/>
            <person name="Nomura Y."/>
        </authorList>
    </citation>
    <scope>NUCLEOTIDE SEQUENCE [LARGE SCALE GENOMIC DNA]</scope>
    <source>
        <strain evidence="11">No. 5 / NBRC 109023</strain>
    </source>
</reference>
<keyword evidence="11" id="KW-1185">Reference proteome</keyword>
<dbReference type="GO" id="GO:0005768">
    <property type="term" value="C:endosome"/>
    <property type="evidence" value="ECO:0007669"/>
    <property type="project" value="TreeGrafter"/>
</dbReference>
<feature type="compositionally biased region" description="Polar residues" evidence="8">
    <location>
        <begin position="1122"/>
        <end position="1139"/>
    </location>
</feature>
<dbReference type="eggNOG" id="KOG2220">
    <property type="taxonomic scope" value="Eukaryota"/>
</dbReference>
<dbReference type="GO" id="GO:0016020">
    <property type="term" value="C:membrane"/>
    <property type="evidence" value="ECO:0007669"/>
    <property type="project" value="UniProtKB-SubCell"/>
</dbReference>
<evidence type="ECO:0000256" key="5">
    <source>
        <dbReference type="ARBA" id="ARBA00023136"/>
    </source>
</evidence>
<dbReference type="HOGENOM" id="CLU_007181_0_0_1"/>
<dbReference type="PROSITE" id="PS50920">
    <property type="entry name" value="SOLCAR"/>
    <property type="match status" value="3"/>
</dbReference>
<keyword evidence="2 7" id="KW-0812">Transmembrane</keyword>
<organism evidence="10 11">
    <name type="scientific">Byssochlamys spectabilis (strain No. 5 / NBRC 109023)</name>
    <name type="common">Paecilomyces variotii</name>
    <dbReference type="NCBI Taxonomy" id="1356009"/>
    <lineage>
        <taxon>Eukaryota</taxon>
        <taxon>Fungi</taxon>
        <taxon>Dikarya</taxon>
        <taxon>Ascomycota</taxon>
        <taxon>Pezizomycotina</taxon>
        <taxon>Eurotiomycetes</taxon>
        <taxon>Eurotiomycetidae</taxon>
        <taxon>Eurotiales</taxon>
        <taxon>Thermoascaceae</taxon>
        <taxon>Paecilomyces</taxon>
    </lineage>
</organism>
<sequence>MDEHTRNKLLKRYRTQIASGVSTVCASLAVTARIWENQARTDQAIRFSQTPLENIKTRMQTHNFRNVFECAKYIWRTEGFRGYTAGFLPPLLSITGVRVASFSTYQVAKHAISDCFEAATGESPLLSYNHPGSTPTLTTVFTFTTSGMIAGVTTSFLACPFELTKNVVQTSFLMTHRSQASPDAVRDPSLRKQPRLTTVQALKQIVHRHGFRGLYTGFHLHALRDTIGTGLYFGVYETTKQLVSKYIGTEPSSPFGAPMVAGALSGTIPWICTYPLDTRKTRAQSILLGKTKEIGEASAATARSNMYKGLSVSLIRTSVNNMILLTLFDLRRTPDVIPPEFTPNAQSSFVVQTKYNLGGDFVAVALLYSAQYQDGFVSILFLVNILQLPFRRTHTVSLSEAITQYISSKYDQRPDMFADDLMILDRLRTEAVNVQEPHVSGISRLVTYAAQLKWLGGKFPIDVGVDFSWYPAFGFNTSRPVSQNNLRFELANVLFNLAALYSQLAYSLNRTTSDGLKQACNYFCQSAGVLAHLRTDIVPDLRSSPPEDMDEMTLQSLESLMLAQAQECFWQKAVKDGLKDASIARLAAKVSDFYAEAGDYAIKSNAISTDWIHHMTAKHHHFAAAAQYRQSLDCLDKRKYGEEVARLRDSLTCVNEALKEARWINRVVLGDLNGLKSRVAEDLKRAEKDNDVIYLQPVPPKSELKSIDRASMVASKAPPQVTDAISMLGERGALGQPLLAKLVPYAVHVAASIYSDRRDRLVNEKIVGELESMTDKLRDLLQSLNLPGSLQALEKPLGLPPALVSHAEELRQQDGLYRLRRSLADVEKVKANDRAVYNEGIEFLSAEKAEDDAARAKYGTDRWTRPPSEVAGQKLYTTASEIDGYFKSAQSSDDLVQGKMRDSEAVLRVLTGTNRDLEAYVPSSRRAEVTPQVERESSRLRSCLNEVSRLENRRKRKVQALKDKARSDDINQALLKETARLEREFPMQPIEASQFEDLFEERLHLYDSDLQMLEQEQNEQDQIAAQVREANRDFTKARKGDSSTKEREKALQELENGYLKYKEIVSNIEVGRKFYNDLAKIVGRFREDSKAFVHQRRMEASQLESDITNAAAMASLNISQPSFRPQHQLPTNHHPSPYTQSPPEPQLQQQPTPQPQQQPQLQTIPSRPAMTGEPLTAPQPTRASVVPPPVAAAGIWSPEMGIRFGGGAAPAPAPSSAQSQTPGSAPMQGKWDPSRGVRFS</sequence>
<dbReference type="Proteomes" id="UP000018001">
    <property type="component" value="Unassembled WGS sequence"/>
</dbReference>
<evidence type="ECO:0000256" key="8">
    <source>
        <dbReference type="SAM" id="MobiDB-lite"/>
    </source>
</evidence>
<dbReference type="PANTHER" id="PTHR23030:SF39">
    <property type="entry name" value="PROGRAMMED CELL DEATH 6-INTERACTING PROTEIN"/>
    <property type="match status" value="1"/>
</dbReference>
<dbReference type="InParanoid" id="V5G3S2"/>
<evidence type="ECO:0000256" key="7">
    <source>
        <dbReference type="PROSITE-ProRule" id="PRU00282"/>
    </source>
</evidence>
<dbReference type="eggNOG" id="KOG0758">
    <property type="taxonomic scope" value="Eukaryota"/>
</dbReference>
<dbReference type="InterPro" id="IPR025304">
    <property type="entry name" value="ALIX_V_dom"/>
</dbReference>
<evidence type="ECO:0000259" key="9">
    <source>
        <dbReference type="PROSITE" id="PS51180"/>
    </source>
</evidence>
<dbReference type="InterPro" id="IPR004328">
    <property type="entry name" value="BRO1_dom"/>
</dbReference>
<dbReference type="Gene3D" id="1.25.40.280">
    <property type="entry name" value="alix/aip1 like domains"/>
    <property type="match status" value="1"/>
</dbReference>
<dbReference type="Pfam" id="PF00153">
    <property type="entry name" value="Mito_carr"/>
    <property type="match status" value="3"/>
</dbReference>
<comment type="subcellular location">
    <subcellularLocation>
        <location evidence="1">Membrane</location>
        <topology evidence="1">Multi-pass membrane protein</topology>
    </subcellularLocation>
</comment>
<dbReference type="AlphaFoldDB" id="V5G3S2"/>
<dbReference type="PROSITE" id="PS51180">
    <property type="entry name" value="BRO1"/>
    <property type="match status" value="1"/>
</dbReference>
<keyword evidence="5 7" id="KW-0472">Membrane</keyword>
<feature type="compositionally biased region" description="Low complexity" evidence="8">
    <location>
        <begin position="1214"/>
        <end position="1226"/>
    </location>
</feature>
<feature type="domain" description="BRO1" evidence="9">
    <location>
        <begin position="384"/>
        <end position="777"/>
    </location>
</feature>
<dbReference type="InterPro" id="IPR023395">
    <property type="entry name" value="MCP_dom_sf"/>
</dbReference>
<feature type="region of interest" description="Disordered" evidence="8">
    <location>
        <begin position="1122"/>
        <end position="1186"/>
    </location>
</feature>
<feature type="repeat" description="Solcar" evidence="7">
    <location>
        <begin position="253"/>
        <end position="334"/>
    </location>
</feature>
<evidence type="ECO:0000256" key="2">
    <source>
        <dbReference type="ARBA" id="ARBA00022692"/>
    </source>
</evidence>
<feature type="compositionally biased region" description="Low complexity" evidence="8">
    <location>
        <begin position="1146"/>
        <end position="1166"/>
    </location>
</feature>
<dbReference type="EMBL" id="BAUL01000133">
    <property type="protein sequence ID" value="GAD95507.1"/>
    <property type="molecule type" value="Genomic_DNA"/>
</dbReference>
<keyword evidence="3" id="KW-0496">Mitochondrion</keyword>